<gene>
    <name evidence="1" type="ORF">S12H4_47273</name>
</gene>
<organism evidence="1">
    <name type="scientific">marine sediment metagenome</name>
    <dbReference type="NCBI Taxonomy" id="412755"/>
    <lineage>
        <taxon>unclassified sequences</taxon>
        <taxon>metagenomes</taxon>
        <taxon>ecological metagenomes</taxon>
    </lineage>
</organism>
<dbReference type="EMBL" id="BARW01029416">
    <property type="protein sequence ID" value="GAJ09240.1"/>
    <property type="molecule type" value="Genomic_DNA"/>
</dbReference>
<reference evidence="1" key="1">
    <citation type="journal article" date="2014" name="Front. Microbiol.">
        <title>High frequency of phylogenetically diverse reductive dehalogenase-homologous genes in deep subseafloor sedimentary metagenomes.</title>
        <authorList>
            <person name="Kawai M."/>
            <person name="Futagami T."/>
            <person name="Toyoda A."/>
            <person name="Takaki Y."/>
            <person name="Nishi S."/>
            <person name="Hori S."/>
            <person name="Arai W."/>
            <person name="Tsubouchi T."/>
            <person name="Morono Y."/>
            <person name="Uchiyama I."/>
            <person name="Ito T."/>
            <person name="Fujiyama A."/>
            <person name="Inagaki F."/>
            <person name="Takami H."/>
        </authorList>
    </citation>
    <scope>NUCLEOTIDE SEQUENCE</scope>
    <source>
        <strain evidence="1">Expedition CK06-06</strain>
    </source>
</reference>
<evidence type="ECO:0000313" key="1">
    <source>
        <dbReference type="EMBL" id="GAJ09240.1"/>
    </source>
</evidence>
<name>X1VLN4_9ZZZZ</name>
<proteinExistence type="predicted"/>
<sequence length="46" mass="5139">MPFFGAMYYVLRCRTSLTVTSTAILTSPSNYAYFGTSTEELYALSI</sequence>
<protein>
    <submittedName>
        <fullName evidence="1">Uncharacterized protein</fullName>
    </submittedName>
</protein>
<comment type="caution">
    <text evidence="1">The sequence shown here is derived from an EMBL/GenBank/DDBJ whole genome shotgun (WGS) entry which is preliminary data.</text>
</comment>
<accession>X1VLN4</accession>
<dbReference type="AlphaFoldDB" id="X1VLN4"/>